<dbReference type="SMART" id="SM00220">
    <property type="entry name" value="S_TKc"/>
    <property type="match status" value="1"/>
</dbReference>
<dbReference type="Gene3D" id="3.30.200.20">
    <property type="entry name" value="Phosphorylase Kinase, domain 1"/>
    <property type="match status" value="1"/>
</dbReference>
<evidence type="ECO:0000256" key="4">
    <source>
        <dbReference type="SAM" id="Coils"/>
    </source>
</evidence>
<dbReference type="PROSITE" id="PS50011">
    <property type="entry name" value="PROTEIN_KINASE_DOM"/>
    <property type="match status" value="1"/>
</dbReference>
<dbReference type="Gramene" id="KCW71598">
    <property type="protein sequence ID" value="KCW71598"/>
    <property type="gene ID" value="EUGRSUZ_E00128"/>
</dbReference>
<keyword evidence="4" id="KW-0175">Coiled coil</keyword>
<accession>A0A059BZF0</accession>
<evidence type="ECO:0000256" key="1">
    <source>
        <dbReference type="ARBA" id="ARBA00000900"/>
    </source>
</evidence>
<proteinExistence type="predicted"/>
<dbReference type="GO" id="GO:0004672">
    <property type="term" value="F:protein kinase activity"/>
    <property type="evidence" value="ECO:0007669"/>
    <property type="project" value="InterPro"/>
</dbReference>
<dbReference type="Gene3D" id="1.10.510.10">
    <property type="entry name" value="Transferase(Phosphotransferase) domain 1"/>
    <property type="match status" value="1"/>
</dbReference>
<dbReference type="PANTHER" id="PTHR45647:SF100">
    <property type="entry name" value="U-BOX DOMAIN-CONTAINING PROTEIN 33"/>
    <property type="match status" value="1"/>
</dbReference>
<protein>
    <recommendedName>
        <fullName evidence="2">RING-type E3 ubiquitin transferase</fullName>
        <ecNumber evidence="2">2.3.2.27</ecNumber>
    </recommendedName>
</protein>
<gene>
    <name evidence="6" type="ORF">EUGRSUZ_E00128</name>
</gene>
<reference evidence="6" key="1">
    <citation type="submission" date="2013-07" db="EMBL/GenBank/DDBJ databases">
        <title>The genome of Eucalyptus grandis.</title>
        <authorList>
            <person name="Schmutz J."/>
            <person name="Hayes R."/>
            <person name="Myburg A."/>
            <person name="Tuskan G."/>
            <person name="Grattapaglia D."/>
            <person name="Rokhsar D.S."/>
        </authorList>
    </citation>
    <scope>NUCLEOTIDE SEQUENCE</scope>
    <source>
        <tissue evidence="6">Leaf extractions</tissue>
    </source>
</reference>
<dbReference type="KEGG" id="egr:104445902"/>
<dbReference type="OMA" id="RRERHIP"/>
<comment type="catalytic activity">
    <reaction evidence="1">
        <text>S-ubiquitinyl-[E2 ubiquitin-conjugating enzyme]-L-cysteine + [acceptor protein]-L-lysine = [E2 ubiquitin-conjugating enzyme]-L-cysteine + N(6)-ubiquitinyl-[acceptor protein]-L-lysine.</text>
        <dbReference type="EC" id="2.3.2.27"/>
    </reaction>
</comment>
<dbReference type="OrthoDB" id="4062651at2759"/>
<evidence type="ECO:0000313" key="6">
    <source>
        <dbReference type="EMBL" id="KCW71598.1"/>
    </source>
</evidence>
<evidence type="ECO:0000256" key="2">
    <source>
        <dbReference type="ARBA" id="ARBA00012483"/>
    </source>
</evidence>
<dbReference type="SUPFAM" id="SSF56112">
    <property type="entry name" value="Protein kinase-like (PK-like)"/>
    <property type="match status" value="1"/>
</dbReference>
<dbReference type="GO" id="GO:0005524">
    <property type="term" value="F:ATP binding"/>
    <property type="evidence" value="ECO:0007669"/>
    <property type="project" value="InterPro"/>
</dbReference>
<dbReference type="PANTHER" id="PTHR45647">
    <property type="entry name" value="OS02G0152300 PROTEIN"/>
    <property type="match status" value="1"/>
</dbReference>
<dbReference type="AlphaFoldDB" id="A0A059BZF0"/>
<evidence type="ECO:0000259" key="5">
    <source>
        <dbReference type="PROSITE" id="PS50011"/>
    </source>
</evidence>
<feature type="coiled-coil region" evidence="4">
    <location>
        <begin position="11"/>
        <end position="45"/>
    </location>
</feature>
<dbReference type="InterPro" id="IPR000719">
    <property type="entry name" value="Prot_kinase_dom"/>
</dbReference>
<evidence type="ECO:0000256" key="3">
    <source>
        <dbReference type="ARBA" id="ARBA00022786"/>
    </source>
</evidence>
<dbReference type="PROSITE" id="PS00108">
    <property type="entry name" value="PROTEIN_KINASE_ST"/>
    <property type="match status" value="1"/>
</dbReference>
<dbReference type="EC" id="2.3.2.27" evidence="2"/>
<dbReference type="EMBL" id="KK198757">
    <property type="protein sequence ID" value="KCW71598.1"/>
    <property type="molecule type" value="Genomic_DNA"/>
</dbReference>
<dbReference type="Pfam" id="PF00069">
    <property type="entry name" value="Pkinase"/>
    <property type="match status" value="1"/>
</dbReference>
<dbReference type="eggNOG" id="ENOG502QQ1P">
    <property type="taxonomic scope" value="Eukaryota"/>
</dbReference>
<keyword evidence="3" id="KW-0833">Ubl conjugation pathway</keyword>
<dbReference type="GO" id="GO:0061630">
    <property type="term" value="F:ubiquitin protein ligase activity"/>
    <property type="evidence" value="ECO:0007669"/>
    <property type="project" value="UniProtKB-EC"/>
</dbReference>
<sequence length="363" mass="40289">MEELRIARAQKSQLKDQFVETDQSRKELELKIIASEEMLRALIQERELLRTEPKNALLKAEEESRRKGDSSGTKYFSEFSFTEIAEAAQNFDPSLKIGKGGCGTVYRGLLRLTPVAIKIMNGPSTRGSQEFQQEINVLREVRHPNLITLIGACPEPCTLVYEYIPNGSLEHWLRDSDRAKQLPWRARICIATELCSALAFLHSWEPHSIVHGDVKPGNILLDAHFKSKLSDFGISRLLSGGERSSNNTAVVHLTDPKGTIGYIDPRFLVTGELTTSSDVYSFGIVLLELLTRRPASGIANVVRKAISAGTLAAILDPSAGEWPYTLAEKLTHLALSCCEMSRRNRPDLKSEVGTVLQSIRASC</sequence>
<name>A0A059BZF0_EUCGR</name>
<dbReference type="InParanoid" id="A0A059BZF0"/>
<dbReference type="InterPro" id="IPR008271">
    <property type="entry name" value="Ser/Thr_kinase_AS"/>
</dbReference>
<dbReference type="InterPro" id="IPR011009">
    <property type="entry name" value="Kinase-like_dom_sf"/>
</dbReference>
<organism evidence="6">
    <name type="scientific">Eucalyptus grandis</name>
    <name type="common">Flooded gum</name>
    <dbReference type="NCBI Taxonomy" id="71139"/>
    <lineage>
        <taxon>Eukaryota</taxon>
        <taxon>Viridiplantae</taxon>
        <taxon>Streptophyta</taxon>
        <taxon>Embryophyta</taxon>
        <taxon>Tracheophyta</taxon>
        <taxon>Spermatophyta</taxon>
        <taxon>Magnoliopsida</taxon>
        <taxon>eudicotyledons</taxon>
        <taxon>Gunneridae</taxon>
        <taxon>Pentapetalae</taxon>
        <taxon>rosids</taxon>
        <taxon>malvids</taxon>
        <taxon>Myrtales</taxon>
        <taxon>Myrtaceae</taxon>
        <taxon>Myrtoideae</taxon>
        <taxon>Eucalypteae</taxon>
        <taxon>Eucalyptus</taxon>
    </lineage>
</organism>
<feature type="domain" description="Protein kinase" evidence="5">
    <location>
        <begin position="91"/>
        <end position="359"/>
    </location>
</feature>
<dbReference type="InterPro" id="IPR051348">
    <property type="entry name" value="U-box_ubiquitin_ligases"/>
</dbReference>